<dbReference type="PANTHER" id="PTHR10194:SF60">
    <property type="entry name" value="RAS GTPASE-ACTIVATING PROTEIN RASKOL"/>
    <property type="match status" value="1"/>
</dbReference>
<dbReference type="Pfam" id="PF25321">
    <property type="entry name" value="PH_RASGAP"/>
    <property type="match status" value="1"/>
</dbReference>
<dbReference type="Gene3D" id="1.10.506.10">
    <property type="entry name" value="GTPase Activation - p120gap, domain 1"/>
    <property type="match status" value="2"/>
</dbReference>
<feature type="compositionally biased region" description="Polar residues" evidence="3">
    <location>
        <begin position="976"/>
        <end position="999"/>
    </location>
</feature>
<dbReference type="InterPro" id="IPR039360">
    <property type="entry name" value="Ras_GTPase"/>
</dbReference>
<dbReference type="Gene3D" id="2.60.40.150">
    <property type="entry name" value="C2 domain"/>
    <property type="match status" value="1"/>
</dbReference>
<evidence type="ECO:0000313" key="8">
    <source>
        <dbReference type="WBParaSite" id="mrna-Wban_02471"/>
    </source>
</evidence>
<feature type="signal peptide" evidence="4">
    <location>
        <begin position="1"/>
        <end position="21"/>
    </location>
</feature>
<feature type="compositionally biased region" description="Low complexity" evidence="3">
    <location>
        <begin position="1228"/>
        <end position="1240"/>
    </location>
</feature>
<dbReference type="PROSITE" id="PS50004">
    <property type="entry name" value="C2"/>
    <property type="match status" value="1"/>
</dbReference>
<dbReference type="InterPro" id="IPR057606">
    <property type="entry name" value="SynGAP1-like_PH"/>
</dbReference>
<dbReference type="InterPro" id="IPR008936">
    <property type="entry name" value="Rho_GTPase_activation_prot"/>
</dbReference>
<feature type="domain" description="Ras-GAP" evidence="6">
    <location>
        <begin position="449"/>
        <end position="643"/>
    </location>
</feature>
<evidence type="ECO:0000259" key="6">
    <source>
        <dbReference type="PROSITE" id="PS50018"/>
    </source>
</evidence>
<reference evidence="8" key="3">
    <citation type="submission" date="2024-02" db="UniProtKB">
        <authorList>
            <consortium name="WormBaseParasite"/>
        </authorList>
    </citation>
    <scope>IDENTIFICATION</scope>
    <source>
        <strain evidence="8">pt0022</strain>
    </source>
</reference>
<evidence type="ECO:0000256" key="3">
    <source>
        <dbReference type="SAM" id="MobiDB-lite"/>
    </source>
</evidence>
<dbReference type="PANTHER" id="PTHR10194">
    <property type="entry name" value="RAS GTPASE-ACTIVATING PROTEINS"/>
    <property type="match status" value="1"/>
</dbReference>
<evidence type="ECO:0000256" key="4">
    <source>
        <dbReference type="SAM" id="SignalP"/>
    </source>
</evidence>
<evidence type="ECO:0000256" key="2">
    <source>
        <dbReference type="SAM" id="Coils"/>
    </source>
</evidence>
<accession>A0AAF5RU25</accession>
<protein>
    <recommendedName>
        <fullName evidence="9">Ras-GAP domain-containing protein</fullName>
    </recommendedName>
</protein>
<feature type="region of interest" description="Disordered" evidence="3">
    <location>
        <begin position="1227"/>
        <end position="1249"/>
    </location>
</feature>
<dbReference type="CDD" id="cd05136">
    <property type="entry name" value="RasGAP_DAB2IP"/>
    <property type="match status" value="1"/>
</dbReference>
<keyword evidence="4" id="KW-0732">Signal</keyword>
<evidence type="ECO:0000259" key="5">
    <source>
        <dbReference type="PROSITE" id="PS50004"/>
    </source>
</evidence>
<proteinExistence type="predicted"/>
<feature type="chain" id="PRO_5042043444" description="Ras-GAP domain-containing protein" evidence="4">
    <location>
        <begin position="22"/>
        <end position="1249"/>
    </location>
</feature>
<dbReference type="Pfam" id="PF00168">
    <property type="entry name" value="C2"/>
    <property type="match status" value="1"/>
</dbReference>
<feature type="compositionally biased region" description="Low complexity" evidence="3">
    <location>
        <begin position="955"/>
        <end position="975"/>
    </location>
</feature>
<feature type="compositionally biased region" description="Basic residues" evidence="3">
    <location>
        <begin position="920"/>
        <end position="934"/>
    </location>
</feature>
<dbReference type="SUPFAM" id="SSF48350">
    <property type="entry name" value="GTPase activation domain, GAP"/>
    <property type="match status" value="1"/>
</dbReference>
<keyword evidence="2" id="KW-0175">Coiled coil</keyword>
<dbReference type="Proteomes" id="UP000093561">
    <property type="component" value="Unassembled WGS sequence"/>
</dbReference>
<feature type="region of interest" description="Disordered" evidence="3">
    <location>
        <begin position="891"/>
        <end position="1019"/>
    </location>
</feature>
<dbReference type="WBParaSite" id="mrna-Wban_02471">
    <property type="protein sequence ID" value="mrna-Wban_02471"/>
    <property type="gene ID" value="Wban_02471"/>
</dbReference>
<feature type="region of interest" description="Disordered" evidence="3">
    <location>
        <begin position="1108"/>
        <end position="1139"/>
    </location>
</feature>
<dbReference type="GO" id="GO:0005096">
    <property type="term" value="F:GTPase activator activity"/>
    <property type="evidence" value="ECO:0007669"/>
    <property type="project" value="UniProtKB-KW"/>
</dbReference>
<feature type="compositionally biased region" description="Basic and acidic residues" evidence="3">
    <location>
        <begin position="902"/>
        <end position="914"/>
    </location>
</feature>
<dbReference type="InterPro" id="IPR000008">
    <property type="entry name" value="C2_dom"/>
</dbReference>
<feature type="compositionally biased region" description="Acidic residues" evidence="3">
    <location>
        <begin position="1130"/>
        <end position="1139"/>
    </location>
</feature>
<dbReference type="InterPro" id="IPR023152">
    <property type="entry name" value="RasGAP_CS"/>
</dbReference>
<dbReference type="InterPro" id="IPR035892">
    <property type="entry name" value="C2_domain_sf"/>
</dbReference>
<dbReference type="InterPro" id="IPR001936">
    <property type="entry name" value="RasGAP_dom"/>
</dbReference>
<keyword evidence="1" id="KW-0343">GTPase activation</keyword>
<organism evidence="7 8">
    <name type="scientific">Wuchereria bancrofti</name>
    <dbReference type="NCBI Taxonomy" id="6293"/>
    <lineage>
        <taxon>Eukaryota</taxon>
        <taxon>Metazoa</taxon>
        <taxon>Ecdysozoa</taxon>
        <taxon>Nematoda</taxon>
        <taxon>Chromadorea</taxon>
        <taxon>Rhabditida</taxon>
        <taxon>Spirurina</taxon>
        <taxon>Spiruromorpha</taxon>
        <taxon>Filarioidea</taxon>
        <taxon>Onchocercidae</taxon>
        <taxon>Wuchereria</taxon>
    </lineage>
</organism>
<dbReference type="SMART" id="SM00239">
    <property type="entry name" value="C2"/>
    <property type="match status" value="1"/>
</dbReference>
<dbReference type="AlphaFoldDB" id="A0AAF5RU25"/>
<dbReference type="CDD" id="cd04013">
    <property type="entry name" value="C2_SynGAP_like"/>
    <property type="match status" value="1"/>
</dbReference>
<reference evidence="7" key="1">
    <citation type="submission" date="2015-03" db="EMBL/GenBank/DDBJ databases">
        <title>Wuchereria bancrofti Genome Sequencing Papua New Guinea Strain.</title>
        <authorList>
            <person name="Small S.T."/>
            <person name="Serre D."/>
            <person name="Zimmerman P.A."/>
        </authorList>
    </citation>
    <scope>NUCLEOTIDE SEQUENCE [LARGE SCALE GENOMIC DNA]</scope>
    <source>
        <strain evidence="7">pt0022</strain>
    </source>
</reference>
<evidence type="ECO:0000313" key="7">
    <source>
        <dbReference type="Proteomes" id="UP000093561"/>
    </source>
</evidence>
<feature type="compositionally biased region" description="Low complexity" evidence="3">
    <location>
        <begin position="1111"/>
        <end position="1120"/>
    </location>
</feature>
<evidence type="ECO:0000256" key="1">
    <source>
        <dbReference type="ARBA" id="ARBA00022468"/>
    </source>
</evidence>
<sequence>MFFLISFIIFLWHCLLRLASCIHHHWQLHRCKSNYYDNAFGNNDYDDHHHHHHHHHQNAPFLIDDMEEKLDLEGNIGETCFEQISLDRHVWQNNRTERRNSGISRNLPTVARNGTVYQEGQGIAIVDEPTTPQRLANFFSRPFRSNALNRTKSATKLERKRATNRNDFTDENACSDERLPVQSYRHSTFRPYPISQEDENSFRPSRSHESLLAYSSATHTIDLDGAEAQIHSIHPSAVDVSNYFELQNTYYNCRNSRERNRWIENIRRTANPLRDRMHRTENSLELWILEAKGIPIKRKYYCEICLDKTLYARTSAKPRGDICFWGEHFYFSPIPKLENVCINLYREADAKKKKDRSTLIGYVQIKIDQLTTRHPVERWYTVTATSDGTKLSNAMKDKGNGEVAAVRIKARYQSVQILPMQAYTDLLTFIKQYYLSVCRVLEPTLSVKAKEDLATVLVRIMHKLHMAKHFLCDLIMSEVDVLDNEHLMFRGNSLATKAMEAYMKLVADDYLQNTLGEFVKAMQQFDKDCEVDPLKMANISVIALEKNRHQLVTNVKTVWSKILASAEIFPIELREIFVTLRLRLEKIGRLDLADTLISSSIFLRFLCPAILSPSLFNLISEYPSGHAARNLTLIAKTLQTLANFTKFGGKEHYMDFMNEFVEHEWDNMHRYLMKISTLPANNQRNSGENDWNISVDIGKEVSLLYSYLDELWTPEIHEQAAKYGSQMAELRFILAKLRYIRMRNDGCKDYELLTVESSPSDYDNTNVSRLHAYNNNAKLPTHIRNTVSESHVLTKGAPATHLNTNDDYVLDIALLNDSLAVRQAGLTVQKHRNGHHRNQRYFNENASCERHNKRNPYMALPDISASRERIIAFDANSKSVAPENSTYISSNILSDYSTGGYRRNEETDSDETTHESSITRSRHTRPPRKNKRRTAVSTDREQTTITCPDTIVAPSSSGYQSQNHSSSLSSSNSSSPVERSTKQNNHPTYHSTLQPSNPIFNGHECNPSTSSSSGNSDKLLVDDDRHFIRSAPSTMYKTSAHPSHLEIMDDNSTIYDVPKCSLPRTNPHCSSRNAAAIGNGAILKPTLIDIDNDGGNETRLTLQARSSDYANCNNNNNNNSNKKKKKENDDGNNDNDCDDNDTVKECGTKWCFTEERTSGIKQWPRKESHTLSQQEIIEQQKREIRRLMKENEELKRRVAAQNQTVNDSKNINAETVTRDGYVSEESYDSLSSSNDLQLSSKNTKTITHC</sequence>
<dbReference type="PROSITE" id="PS50018">
    <property type="entry name" value="RAS_GTPASE_ACTIV_2"/>
    <property type="match status" value="1"/>
</dbReference>
<reference evidence="7" key="2">
    <citation type="journal article" date="2016" name="Mol. Ecol.">
        <title>Population genomics of the filarial nematode parasite Wuchereria bancrofti from mosquitoes.</title>
        <authorList>
            <person name="Small S.T."/>
            <person name="Reimer L.J."/>
            <person name="Tisch D.J."/>
            <person name="King C.L."/>
            <person name="Christensen B.M."/>
            <person name="Siba P.M."/>
            <person name="Kazura J.W."/>
            <person name="Serre D."/>
            <person name="Zimmerman P.A."/>
        </authorList>
    </citation>
    <scope>NUCLEOTIDE SEQUENCE</scope>
    <source>
        <strain evidence="7">pt0022</strain>
    </source>
</reference>
<name>A0AAF5RU25_WUCBA</name>
<dbReference type="SMART" id="SM00323">
    <property type="entry name" value="RasGAP"/>
    <property type="match status" value="1"/>
</dbReference>
<dbReference type="PROSITE" id="PS00509">
    <property type="entry name" value="RAS_GTPASE_ACTIV_1"/>
    <property type="match status" value="1"/>
</dbReference>
<feature type="coiled-coil region" evidence="2">
    <location>
        <begin position="1177"/>
        <end position="1211"/>
    </location>
</feature>
<feature type="domain" description="C2" evidence="5">
    <location>
        <begin position="262"/>
        <end position="380"/>
    </location>
</feature>
<evidence type="ECO:0008006" key="9">
    <source>
        <dbReference type="Google" id="ProtNLM"/>
    </source>
</evidence>
<dbReference type="Pfam" id="PF00616">
    <property type="entry name" value="RasGAP"/>
    <property type="match status" value="1"/>
</dbReference>
<dbReference type="SUPFAM" id="SSF49562">
    <property type="entry name" value="C2 domain (Calcium/lipid-binding domain, CaLB)"/>
    <property type="match status" value="1"/>
</dbReference>